<dbReference type="OrthoDB" id="1826980at2"/>
<evidence type="ECO:0000313" key="7">
    <source>
        <dbReference type="Proteomes" id="UP000199205"/>
    </source>
</evidence>
<feature type="region of interest" description="Disordered" evidence="3">
    <location>
        <begin position="596"/>
        <end position="616"/>
    </location>
</feature>
<proteinExistence type="inferred from homology"/>
<dbReference type="InterPro" id="IPR050534">
    <property type="entry name" value="Coronavir_polyprotein_1ab"/>
</dbReference>
<name>A0A1C3WQV8_9HYPH</name>
<evidence type="ECO:0000259" key="4">
    <source>
        <dbReference type="Pfam" id="PF03389"/>
    </source>
</evidence>
<dbReference type="InterPro" id="IPR027417">
    <property type="entry name" value="P-loop_NTPase"/>
</dbReference>
<dbReference type="InterPro" id="IPR014136">
    <property type="entry name" value="TraA_Ti"/>
</dbReference>
<dbReference type="CDD" id="cd18809">
    <property type="entry name" value="SF1_C_RecD"/>
    <property type="match status" value="1"/>
</dbReference>
<dbReference type="Proteomes" id="UP000199205">
    <property type="component" value="Unassembled WGS sequence"/>
</dbReference>
<evidence type="ECO:0000256" key="3">
    <source>
        <dbReference type="SAM" id="MobiDB-lite"/>
    </source>
</evidence>
<reference evidence="6 7" key="1">
    <citation type="submission" date="2016-08" db="EMBL/GenBank/DDBJ databases">
        <authorList>
            <person name="Seilhamer J.J."/>
        </authorList>
    </citation>
    <scope>NUCLEOTIDE SEQUENCE [LARGE SCALE GENOMIC DNA]</scope>
    <source>
        <strain evidence="6 7">P1-7</strain>
    </source>
</reference>
<protein>
    <submittedName>
        <fullName evidence="6">Ti-type conjugative transfer relaxase TraA</fullName>
    </submittedName>
</protein>
<feature type="domain" description="MobA/MobL protein" evidence="4">
    <location>
        <begin position="17"/>
        <end position="248"/>
    </location>
</feature>
<dbReference type="Pfam" id="PF13604">
    <property type="entry name" value="AAA_30"/>
    <property type="match status" value="1"/>
</dbReference>
<dbReference type="Gene3D" id="2.30.30.940">
    <property type="match status" value="1"/>
</dbReference>
<dbReference type="RefSeq" id="WP_092575332.1">
    <property type="nucleotide sequence ID" value="NZ_FMAF01000015.1"/>
</dbReference>
<dbReference type="EMBL" id="FMAF01000015">
    <property type="protein sequence ID" value="SCB42348.1"/>
    <property type="molecule type" value="Genomic_DNA"/>
</dbReference>
<dbReference type="Pfam" id="PF17841">
    <property type="entry name" value="Bep_C_terminal"/>
    <property type="match status" value="1"/>
</dbReference>
<organism evidence="6 7">
    <name type="scientific">Rhizobium lusitanum</name>
    <dbReference type="NCBI Taxonomy" id="293958"/>
    <lineage>
        <taxon>Bacteria</taxon>
        <taxon>Pseudomonadati</taxon>
        <taxon>Pseudomonadota</taxon>
        <taxon>Alphaproteobacteria</taxon>
        <taxon>Hyphomicrobiales</taxon>
        <taxon>Rhizobiaceae</taxon>
        <taxon>Rhizobium/Agrobacterium group</taxon>
        <taxon>Rhizobium</taxon>
    </lineage>
</organism>
<sequence>MPIMFVRAQLISRGAGRCVIAAAAYRHRSRMIDKQTGIAYRSRGDTAELVHEELALPADVPTWLSNAIEGRSVAGASEILWNAVEEFETRVDAQLARELIIALPEELTHEENVTLMREFVRDQVTARGMVADWVYHDKPGNPHVHLLMTLRPLAENGFGLKKVAVIDDDGQPVRMPALDASKKGKQVYLRWAGDKETMREWKFAWAEMASRHLALAGHDVRLDGRSYEEQGIGGLARHHLSPAKAASQRQGAQMLFAPAELARRQAMADRLLRNPELLLTQLSNQYSTFDERDIARALNRYIDDPAAFANIRAKLMMSDELVLLKPHQAYWESDASTEPAVYTTRQTLRTEWEMVKSVEVLVRSGGFAIGAKRVRAAIERLEHRDPNLLFRLDAEQVDAVHHVTGDSGIAVVVGLAGAGKSTLLEAARLAWEGDGRQVVGAALSGKAAEGLAVSSGIQSRTLASWELAWSKGRDLLGPGDVLVIDEAGMVSSRQMARMLRAGEQAGAKVILVGDAMQLQPIGAGAAFRAVAERIGFAELSDVRRQQQQWARAASRQFAEGAVEQALDAYAAQGHIIETQCRDEAIDRIVADWSQARKERPDDRKIDRKQSPTRDQTEAILDSRAYPDPHLRGDQLLVLAHTNESVKRLNEALRSVIKEEGFLNHPRSFRTERGMREFAAGDRIIFLENARIPDPGRTKPTMQPVKNGMLGTVMSTTDRFGATLFTVRLDNGHMVVFGERHYRNIDHGYAVTIHKSQGATVERSFVLASGMMDRHLTYVAMTRHRHRADLYAAREDFAPRRRWDGKTRVAHSAGVTGELIETGQAKFREGSEVDPTPYADLRTDDGKRHRMWGVSLPAALAQANINIGDSVTLRKDGMEPVTVKVPVIDEETGAKRYEERRVERNVWTAIRVESAGERQSRIEMQSHRPKLFNELVERLSRSGAKSTTLDYEAEDGYRRYARDFARQRGIVWLADKVGAIEDAVHRQLAWFAEKREQLAALWERAGNALSSAIEKDRRVIYGDARHVLRDIDSEDGVVSALARRELGHSSTVATAAMQRTLRSTDASAPPILPAVTEFRTSIEEEARDRTLAKPHYHQARKALTQAAERIWRDPAGAVQMIEDLVVRGVAPGRIAAAVDSDPAAYGALRGSGRMLDRLLAAGRERRQASEAVANAATRLSSLASTYASSFETERQAVENQRRRMGIAIPSLSQVAQRELTRIMAMVKQNRQLSEEMIAGLDPKIRDEFATVSTALDARFGRGAVLRNDNDLVSLVPPEIRKTFAAVRDNFKILQQIARLDENQRIISERKARVAGQTRTMER</sequence>
<dbReference type="InterPro" id="IPR005053">
    <property type="entry name" value="MobA_MobL"/>
</dbReference>
<evidence type="ECO:0000256" key="2">
    <source>
        <dbReference type="ARBA" id="ARBA00022971"/>
    </source>
</evidence>
<dbReference type="Pfam" id="PF03389">
    <property type="entry name" value="MobA_MobL"/>
    <property type="match status" value="1"/>
</dbReference>
<keyword evidence="2" id="KW-0184">Conjugation</keyword>
<dbReference type="PANTHER" id="PTHR43788">
    <property type="entry name" value="DNA2/NAM7 HELICASE FAMILY MEMBER"/>
    <property type="match status" value="1"/>
</dbReference>
<evidence type="ECO:0000259" key="5">
    <source>
        <dbReference type="Pfam" id="PF17841"/>
    </source>
</evidence>
<dbReference type="Gene3D" id="3.40.50.300">
    <property type="entry name" value="P-loop containing nucleotide triphosphate hydrolases"/>
    <property type="match status" value="2"/>
</dbReference>
<dbReference type="Gene3D" id="3.30.930.30">
    <property type="match status" value="1"/>
</dbReference>
<gene>
    <name evidence="6" type="ORF">GA0061101_11586</name>
</gene>
<dbReference type="InterPro" id="IPR041533">
    <property type="entry name" value="Bep_BID"/>
</dbReference>
<evidence type="ECO:0000313" key="6">
    <source>
        <dbReference type="EMBL" id="SCB42348.1"/>
    </source>
</evidence>
<feature type="domain" description="Bartonella effector protein BID" evidence="5">
    <location>
        <begin position="1090"/>
        <end position="1181"/>
    </location>
</feature>
<dbReference type="SUPFAM" id="SSF52540">
    <property type="entry name" value="P-loop containing nucleoside triphosphate hydrolases"/>
    <property type="match status" value="2"/>
</dbReference>
<accession>A0A1C3WQV8</accession>
<comment type="similarity">
    <text evidence="1">Belongs to the MobA/MobL family.</text>
</comment>
<dbReference type="NCBIfam" id="TIGR02768">
    <property type="entry name" value="TraA_Ti"/>
    <property type="match status" value="1"/>
</dbReference>
<evidence type="ECO:0000256" key="1">
    <source>
        <dbReference type="ARBA" id="ARBA00010873"/>
    </source>
</evidence>
<dbReference type="CDD" id="cd17933">
    <property type="entry name" value="DEXSc_RecD-like"/>
    <property type="match status" value="1"/>
</dbReference>